<dbReference type="Gramene" id="Psat06G0170800-T1">
    <property type="protein sequence ID" value="KAI5395208.1"/>
    <property type="gene ID" value="KIW84_061708"/>
</dbReference>
<dbReference type="PANTHER" id="PTHR34377">
    <property type="entry name" value="TETRATRICOPEPTIDE REPEAT (TPR)-LIKE SUPERFAMILY PROTEIN"/>
    <property type="match status" value="1"/>
</dbReference>
<evidence type="ECO:0000313" key="3">
    <source>
        <dbReference type="Proteomes" id="UP001058974"/>
    </source>
</evidence>
<accession>A0A9D4W599</accession>
<keyword evidence="3" id="KW-1185">Reference proteome</keyword>
<evidence type="ECO:0000313" key="2">
    <source>
        <dbReference type="EMBL" id="KAI5395208.1"/>
    </source>
</evidence>
<dbReference type="PANTHER" id="PTHR34377:SF11">
    <property type="entry name" value="BIFUNCTIONAL INHIBITOR_PLANT LIPID TRANSFER PROTEIN_SEED STORAGE HELICAL"/>
    <property type="match status" value="1"/>
</dbReference>
<proteinExistence type="predicted"/>
<gene>
    <name evidence="2" type="ORF">KIW84_061708</name>
</gene>
<comment type="caution">
    <text evidence="2">The sequence shown here is derived from an EMBL/GenBank/DDBJ whole genome shotgun (WGS) entry which is preliminary data.</text>
</comment>
<dbReference type="OrthoDB" id="1930534at2759"/>
<protein>
    <submittedName>
        <fullName evidence="2">Uncharacterized protein</fullName>
    </submittedName>
</protein>
<feature type="compositionally biased region" description="Pro residues" evidence="1">
    <location>
        <begin position="101"/>
        <end position="111"/>
    </location>
</feature>
<dbReference type="Proteomes" id="UP001058974">
    <property type="component" value="Chromosome 6"/>
</dbReference>
<dbReference type="AlphaFoldDB" id="A0A9D4W599"/>
<feature type="region of interest" description="Disordered" evidence="1">
    <location>
        <begin position="97"/>
        <end position="139"/>
    </location>
</feature>
<dbReference type="Gramene" id="Psat6g061040.1">
    <property type="protein sequence ID" value="Psat6g061040.1.cds"/>
    <property type="gene ID" value="Psat6g061040"/>
</dbReference>
<evidence type="ECO:0000256" key="1">
    <source>
        <dbReference type="SAM" id="MobiDB-lite"/>
    </source>
</evidence>
<organism evidence="2 3">
    <name type="scientific">Pisum sativum</name>
    <name type="common">Garden pea</name>
    <name type="synonym">Lathyrus oleraceus</name>
    <dbReference type="NCBI Taxonomy" id="3888"/>
    <lineage>
        <taxon>Eukaryota</taxon>
        <taxon>Viridiplantae</taxon>
        <taxon>Streptophyta</taxon>
        <taxon>Embryophyta</taxon>
        <taxon>Tracheophyta</taxon>
        <taxon>Spermatophyta</taxon>
        <taxon>Magnoliopsida</taxon>
        <taxon>eudicotyledons</taxon>
        <taxon>Gunneridae</taxon>
        <taxon>Pentapetalae</taxon>
        <taxon>rosids</taxon>
        <taxon>fabids</taxon>
        <taxon>Fabales</taxon>
        <taxon>Fabaceae</taxon>
        <taxon>Papilionoideae</taxon>
        <taxon>50 kb inversion clade</taxon>
        <taxon>NPAAA clade</taxon>
        <taxon>Hologalegina</taxon>
        <taxon>IRL clade</taxon>
        <taxon>Fabeae</taxon>
        <taxon>Lathyrus</taxon>
    </lineage>
</organism>
<feature type="compositionally biased region" description="Basic residues" evidence="1">
    <location>
        <begin position="124"/>
        <end position="137"/>
    </location>
</feature>
<reference evidence="2 3" key="1">
    <citation type="journal article" date="2022" name="Nat. Genet.">
        <title>Improved pea reference genome and pan-genome highlight genomic features and evolutionary characteristics.</title>
        <authorList>
            <person name="Yang T."/>
            <person name="Liu R."/>
            <person name="Luo Y."/>
            <person name="Hu S."/>
            <person name="Wang D."/>
            <person name="Wang C."/>
            <person name="Pandey M.K."/>
            <person name="Ge S."/>
            <person name="Xu Q."/>
            <person name="Li N."/>
            <person name="Li G."/>
            <person name="Huang Y."/>
            <person name="Saxena R.K."/>
            <person name="Ji Y."/>
            <person name="Li M."/>
            <person name="Yan X."/>
            <person name="He Y."/>
            <person name="Liu Y."/>
            <person name="Wang X."/>
            <person name="Xiang C."/>
            <person name="Varshney R.K."/>
            <person name="Ding H."/>
            <person name="Gao S."/>
            <person name="Zong X."/>
        </authorList>
    </citation>
    <scope>NUCLEOTIDE SEQUENCE [LARGE SCALE GENOMIC DNA]</scope>
    <source>
        <strain evidence="2 3">cv. Zhongwan 6</strain>
    </source>
</reference>
<sequence>MSLIYTNLIHPWPHFSTLLEELFKTLFRNSLCLPTKSSHQMDEKCNHTVPNLILLKMESHIGSPVIHLPPPSLRPLCAPQLALVSYACGMLPFTPGSHPSPMLPPPSPSPPAEDEGHHDEGHQSHHHRHGHRHGHHRTSQEDNCCRWAREIDSRCVCEVLVKLPVFLTRPLHEYTVVIGESCTVTYSCGGPI</sequence>
<name>A0A9D4W599_PEA</name>
<feature type="compositionally biased region" description="Basic and acidic residues" evidence="1">
    <location>
        <begin position="114"/>
        <end position="123"/>
    </location>
</feature>
<dbReference type="EMBL" id="JAMSHJ010000006">
    <property type="protein sequence ID" value="KAI5395208.1"/>
    <property type="molecule type" value="Genomic_DNA"/>
</dbReference>